<name>A0AAJ2HIV8_9MICO</name>
<sequence>MSVYDDLKFAPVLIIDVFESMNSSLAWYDKSKLDTSGEPSYPFVSRTRASNGIDGFCARQDKAPEPGNAVTIGLDTQTIAYQPVDFYTSQNIQVLRHARLEHYSGLMLIALIKEQMGKFGWGGNGATLGRLAKTRIMVPVASVTESDGEQVVDWDGMTRLGKELFAEVITHTHSARQTDAALNHLPHLRFEPMYVVDVPGRQEGLFRAHKGKRIITAHRKRGTMPFVAGSRVNNSIVDFADLPALFPGGWLTLIYNGDGGTGHAKYQPMPFSASDDVIVLEPLADEATEDALLLMVTLLTHQCVPKFGFGYKLTLHRLGRQKIMVPTMLDASGAQVVDWEGMSRYGAVLRARSERPLSRILGEAA</sequence>
<dbReference type="RefSeq" id="WP_310892282.1">
    <property type="nucleotide sequence ID" value="NZ_BAAAGR010000008.1"/>
</dbReference>
<dbReference type="AlphaFoldDB" id="A0AAJ2HIV8"/>
<dbReference type="Pfam" id="PF01420">
    <property type="entry name" value="Methylase_S"/>
    <property type="match status" value="2"/>
</dbReference>
<feature type="domain" description="Type I restriction modification DNA specificity" evidence="1">
    <location>
        <begin position="14"/>
        <end position="164"/>
    </location>
</feature>
<evidence type="ECO:0000313" key="3">
    <source>
        <dbReference type="Proteomes" id="UP001183582"/>
    </source>
</evidence>
<evidence type="ECO:0000259" key="1">
    <source>
        <dbReference type="Pfam" id="PF01420"/>
    </source>
</evidence>
<accession>A0AAJ2HIV8</accession>
<protein>
    <submittedName>
        <fullName evidence="2">Restriction endonuclease subunit S</fullName>
    </submittedName>
</protein>
<keyword evidence="2" id="KW-0540">Nuclease</keyword>
<comment type="caution">
    <text evidence="2">The sequence shown here is derived from an EMBL/GenBank/DDBJ whole genome shotgun (WGS) entry which is preliminary data.</text>
</comment>
<proteinExistence type="predicted"/>
<keyword evidence="2" id="KW-0255">Endonuclease</keyword>
<feature type="domain" description="Type I restriction modification DNA specificity" evidence="1">
    <location>
        <begin position="201"/>
        <end position="347"/>
    </location>
</feature>
<keyword evidence="2" id="KW-0378">Hydrolase</keyword>
<evidence type="ECO:0000313" key="2">
    <source>
        <dbReference type="EMBL" id="MDS0247006.1"/>
    </source>
</evidence>
<dbReference type="GO" id="GO:0003677">
    <property type="term" value="F:DNA binding"/>
    <property type="evidence" value="ECO:0007669"/>
    <property type="project" value="InterPro"/>
</dbReference>
<gene>
    <name evidence="2" type="ORF">KZC50_15515</name>
</gene>
<dbReference type="EMBL" id="JAHWXH010000005">
    <property type="protein sequence ID" value="MDS0247006.1"/>
    <property type="molecule type" value="Genomic_DNA"/>
</dbReference>
<reference evidence="2 3" key="1">
    <citation type="submission" date="2021-06" db="EMBL/GenBank/DDBJ databases">
        <title>Genome-based taxonomic framework of Microbacterium strains isolated from marine environment, the description of four new species and reclassification of four preexisting species.</title>
        <authorList>
            <person name="Lee S.D."/>
            <person name="Kim S.-M."/>
            <person name="Byeon Y.-S."/>
            <person name="Yang H.L."/>
            <person name="Kim I.S."/>
        </authorList>
    </citation>
    <scope>NUCLEOTIDE SEQUENCE [LARGE SCALE GENOMIC DNA]</scope>
    <source>
        <strain evidence="2 3">KACC 20514</strain>
    </source>
</reference>
<dbReference type="GO" id="GO:0004519">
    <property type="term" value="F:endonuclease activity"/>
    <property type="evidence" value="ECO:0007669"/>
    <property type="project" value="UniProtKB-KW"/>
</dbReference>
<dbReference type="Proteomes" id="UP001183582">
    <property type="component" value="Unassembled WGS sequence"/>
</dbReference>
<dbReference type="InterPro" id="IPR000055">
    <property type="entry name" value="Restrct_endonuc_typeI_TRD"/>
</dbReference>
<organism evidence="2 3">
    <name type="scientific">Microbacterium aurantiacum</name>
    <dbReference type="NCBI Taxonomy" id="162393"/>
    <lineage>
        <taxon>Bacteria</taxon>
        <taxon>Bacillati</taxon>
        <taxon>Actinomycetota</taxon>
        <taxon>Actinomycetes</taxon>
        <taxon>Micrococcales</taxon>
        <taxon>Microbacteriaceae</taxon>
        <taxon>Microbacterium</taxon>
    </lineage>
</organism>
<dbReference type="GeneID" id="301459669"/>